<comment type="caution">
    <text evidence="5">The sequence shown here is derived from an EMBL/GenBank/DDBJ whole genome shotgun (WGS) entry which is preliminary data.</text>
</comment>
<feature type="domain" description="BRCT" evidence="4">
    <location>
        <begin position="417"/>
        <end position="496"/>
    </location>
</feature>
<protein>
    <recommendedName>
        <fullName evidence="4">BRCT domain-containing protein</fullName>
    </recommendedName>
</protein>
<dbReference type="PROSITE" id="PS50172">
    <property type="entry name" value="BRCT"/>
    <property type="match status" value="2"/>
</dbReference>
<dbReference type="CDD" id="cd18432">
    <property type="entry name" value="BRCT_PAXIP1_rpt6_like"/>
    <property type="match status" value="1"/>
</dbReference>
<dbReference type="InterPro" id="IPR036420">
    <property type="entry name" value="BRCT_dom_sf"/>
</dbReference>
<evidence type="ECO:0000256" key="3">
    <source>
        <dbReference type="ARBA" id="ARBA00023242"/>
    </source>
</evidence>
<dbReference type="Pfam" id="PF00533">
    <property type="entry name" value="BRCT"/>
    <property type="match status" value="1"/>
</dbReference>
<dbReference type="Gene3D" id="3.40.50.10190">
    <property type="entry name" value="BRCT domain"/>
    <property type="match status" value="2"/>
</dbReference>
<dbReference type="InterPro" id="IPR016181">
    <property type="entry name" value="Acyl_CoA_acyltransferase"/>
</dbReference>
<keyword evidence="6" id="KW-1185">Reference proteome</keyword>
<keyword evidence="3" id="KW-0539">Nucleus</keyword>
<gene>
    <name evidence="5" type="ORF">OIU77_029703</name>
</gene>
<dbReference type="Proteomes" id="UP001141253">
    <property type="component" value="Chromosome 6"/>
</dbReference>
<reference evidence="5" key="2">
    <citation type="journal article" date="2023" name="Int. J. Mol. Sci.">
        <title>De Novo Assembly and Annotation of 11 Diverse Shrub Willow (Salix) Genomes Reveals Novel Gene Organization in Sex-Linked Regions.</title>
        <authorList>
            <person name="Hyden B."/>
            <person name="Feng K."/>
            <person name="Yates T.B."/>
            <person name="Jawdy S."/>
            <person name="Cereghino C."/>
            <person name="Smart L.B."/>
            <person name="Muchero W."/>
        </authorList>
    </citation>
    <scope>NUCLEOTIDE SEQUENCE</scope>
    <source>
        <tissue evidence="5">Shoot tip</tissue>
    </source>
</reference>
<evidence type="ECO:0000259" key="4">
    <source>
        <dbReference type="PROSITE" id="PS50172"/>
    </source>
</evidence>
<dbReference type="EMBL" id="JAPFFI010000009">
    <property type="protein sequence ID" value="KAJ6380856.1"/>
    <property type="molecule type" value="Genomic_DNA"/>
</dbReference>
<proteinExistence type="predicted"/>
<evidence type="ECO:0000313" key="5">
    <source>
        <dbReference type="EMBL" id="KAJ6380856.1"/>
    </source>
</evidence>
<evidence type="ECO:0000313" key="6">
    <source>
        <dbReference type="Proteomes" id="UP001141253"/>
    </source>
</evidence>
<sequence>MAPKRSSTIQIGNCEVAVEANKFGINDSDPNSVHISINRNATVKISVKDELNNDSLLSNIEKRVKLVDDYAFFVVNSKDTDSNCKCYLEEVLKIYTRELPAMNYAANTGKQSMFLEKCVLKGKYCTLLLKSKSTEGPGEVIAGITSVYQHKGFGHLLYMELRKRLQNVGVHTIYCWGDKESEGFWVKQGFTSIAEVDKKGRPRRLPIKPNIRRALCFPGAVYRSAESGFVAEDHTILKPQNQITSRIENSQHERFAKDEFSGADANPSGSPQSLDCGDLAPSERGDCSKMTTAAELAKTRADADVKCNYSYIQGTKRRAWETSLSSLKTKKVKGSHQTDYESDSGCGSDSERFTTDPCFRGCSLGISKNNSFGKATSMDPLTRNCMENKAKEDKSINRTSEVLVSKEFQSKGECFKIMLMNIADNDKKTHLTKVIEALGGAVTPDGSVSTHVVTGKVRITLNFCTALSSGAWIVSSKWLKESFRKGRFVDELPHILYDEDYVLKYKAELKEAVLRAKARPQALLKGYSVCIAKHVQPPFRTLSAIVESAGGNVISGLDKEIEESKTIFVACEEDIEEALSAAKKGMRTFSSDWLMNCIMRQELDMEAQQFAESL</sequence>
<comment type="subcellular location">
    <subcellularLocation>
        <location evidence="1">Nucleus</location>
    </subcellularLocation>
</comment>
<dbReference type="InterPro" id="IPR051579">
    <property type="entry name" value="DDR_Transcriptional_Reg"/>
</dbReference>
<dbReference type="PANTHER" id="PTHR23196:SF8">
    <property type="entry name" value="N-ACETYLTRANSFERASE"/>
    <property type="match status" value="1"/>
</dbReference>
<accession>A0ABQ9B9T1</accession>
<name>A0ABQ9B9T1_9ROSI</name>
<dbReference type="SUPFAM" id="SSF55729">
    <property type="entry name" value="Acyl-CoA N-acyltransferases (Nat)"/>
    <property type="match status" value="1"/>
</dbReference>
<feature type="domain" description="BRCT" evidence="4">
    <location>
        <begin position="519"/>
        <end position="603"/>
    </location>
</feature>
<dbReference type="InterPro" id="IPR001357">
    <property type="entry name" value="BRCT_dom"/>
</dbReference>
<dbReference type="PANTHER" id="PTHR23196">
    <property type="entry name" value="PAX TRANSCRIPTION ACTIVATION DOMAIN INTERACTING PROTEIN"/>
    <property type="match status" value="1"/>
</dbReference>
<dbReference type="SUPFAM" id="SSF52113">
    <property type="entry name" value="BRCT domain"/>
    <property type="match status" value="2"/>
</dbReference>
<evidence type="ECO:0000256" key="1">
    <source>
        <dbReference type="ARBA" id="ARBA00004123"/>
    </source>
</evidence>
<reference evidence="5" key="1">
    <citation type="submission" date="2022-10" db="EMBL/GenBank/DDBJ databases">
        <authorList>
            <person name="Hyden B.L."/>
            <person name="Feng K."/>
            <person name="Yates T."/>
            <person name="Jawdy S."/>
            <person name="Smart L.B."/>
            <person name="Muchero W."/>
        </authorList>
    </citation>
    <scope>NUCLEOTIDE SEQUENCE</scope>
    <source>
        <tissue evidence="5">Shoot tip</tissue>
    </source>
</reference>
<keyword evidence="2" id="KW-0227">DNA damage</keyword>
<organism evidence="5 6">
    <name type="scientific">Salix suchowensis</name>
    <dbReference type="NCBI Taxonomy" id="1278906"/>
    <lineage>
        <taxon>Eukaryota</taxon>
        <taxon>Viridiplantae</taxon>
        <taxon>Streptophyta</taxon>
        <taxon>Embryophyta</taxon>
        <taxon>Tracheophyta</taxon>
        <taxon>Spermatophyta</taxon>
        <taxon>Magnoliopsida</taxon>
        <taxon>eudicotyledons</taxon>
        <taxon>Gunneridae</taxon>
        <taxon>Pentapetalae</taxon>
        <taxon>rosids</taxon>
        <taxon>fabids</taxon>
        <taxon>Malpighiales</taxon>
        <taxon>Salicaceae</taxon>
        <taxon>Saliceae</taxon>
        <taxon>Salix</taxon>
    </lineage>
</organism>
<dbReference type="Pfam" id="PF16589">
    <property type="entry name" value="BRCT_2"/>
    <property type="match status" value="1"/>
</dbReference>
<evidence type="ECO:0000256" key="2">
    <source>
        <dbReference type="ARBA" id="ARBA00022763"/>
    </source>
</evidence>
<dbReference type="Gene3D" id="3.40.630.30">
    <property type="match status" value="1"/>
</dbReference>
<dbReference type="SMART" id="SM00292">
    <property type="entry name" value="BRCT"/>
    <property type="match status" value="2"/>
</dbReference>